<comment type="catalytic activity">
    <reaction evidence="14 17">
        <text>L-leucine + 2-oxoglutarate = 4-methyl-2-oxopentanoate + L-glutamate</text>
        <dbReference type="Rhea" id="RHEA:18321"/>
        <dbReference type="ChEBI" id="CHEBI:16810"/>
        <dbReference type="ChEBI" id="CHEBI:17865"/>
        <dbReference type="ChEBI" id="CHEBI:29985"/>
        <dbReference type="ChEBI" id="CHEBI:57427"/>
        <dbReference type="EC" id="2.6.1.42"/>
    </reaction>
</comment>
<dbReference type="InterPro" id="IPR001544">
    <property type="entry name" value="Aminotrans_IV"/>
</dbReference>
<dbReference type="EC" id="2.6.1.42" evidence="17"/>
<keyword evidence="8 17" id="KW-0028">Amino-acid biosynthesis</keyword>
<evidence type="ECO:0000256" key="17">
    <source>
        <dbReference type="RuleBase" id="RU364094"/>
    </source>
</evidence>
<dbReference type="InterPro" id="IPR043131">
    <property type="entry name" value="BCAT-like_N"/>
</dbReference>
<keyword evidence="9 17" id="KW-0808">Transferase</keyword>
<dbReference type="PANTHER" id="PTHR42743">
    <property type="entry name" value="AMINO-ACID AMINOTRANSFERASE"/>
    <property type="match status" value="1"/>
</dbReference>
<name>A0ABM8YN99_9BACI</name>
<dbReference type="NCBIfam" id="NF005146">
    <property type="entry name" value="PRK06606.1"/>
    <property type="match status" value="1"/>
</dbReference>
<dbReference type="InterPro" id="IPR043132">
    <property type="entry name" value="BCAT-like_C"/>
</dbReference>
<dbReference type="InterPro" id="IPR005785">
    <property type="entry name" value="B_amino_transI"/>
</dbReference>
<reference evidence="18 19" key="1">
    <citation type="submission" date="2021-10" db="EMBL/GenBank/DDBJ databases">
        <authorList>
            <person name="Criscuolo A."/>
        </authorList>
    </citation>
    <scope>NUCLEOTIDE SEQUENCE [LARGE SCALE GENOMIC DNA]</scope>
    <source>
        <strain evidence="19">CIP 111883</strain>
    </source>
</reference>
<evidence type="ECO:0000256" key="5">
    <source>
        <dbReference type="ARBA" id="ARBA00005072"/>
    </source>
</evidence>
<dbReference type="GO" id="GO:0004084">
    <property type="term" value="F:branched-chain-amino-acid transaminase activity"/>
    <property type="evidence" value="ECO:0007669"/>
    <property type="project" value="UniProtKB-EC"/>
</dbReference>
<keyword evidence="7 17" id="KW-0032">Aminotransferase</keyword>
<dbReference type="Gene3D" id="3.20.10.10">
    <property type="entry name" value="D-amino Acid Aminotransferase, subunit A, domain 2"/>
    <property type="match status" value="1"/>
</dbReference>
<evidence type="ECO:0000256" key="4">
    <source>
        <dbReference type="ARBA" id="ARBA00004931"/>
    </source>
</evidence>
<comment type="pathway">
    <text evidence="5 17">Amino-acid biosynthesis; L-leucine biosynthesis; L-leucine from 3-methyl-2-oxobutanoate: step 4/4.</text>
</comment>
<accession>A0ABM8YN99</accession>
<comment type="caution">
    <text evidence="18">The sequence shown here is derived from an EMBL/GenBank/DDBJ whole genome shotgun (WGS) entry which is preliminary data.</text>
</comment>
<gene>
    <name evidence="18" type="primary">ilvE_2</name>
    <name evidence="17" type="synonym">ilvE</name>
    <name evidence="18" type="ORF">BACCIP111883_02110</name>
</gene>
<comment type="catalytic activity">
    <reaction evidence="12 17">
        <text>L-valine + 2-oxoglutarate = 3-methyl-2-oxobutanoate + L-glutamate</text>
        <dbReference type="Rhea" id="RHEA:24813"/>
        <dbReference type="ChEBI" id="CHEBI:11851"/>
        <dbReference type="ChEBI" id="CHEBI:16810"/>
        <dbReference type="ChEBI" id="CHEBI:29985"/>
        <dbReference type="ChEBI" id="CHEBI:57762"/>
        <dbReference type="EC" id="2.6.1.42"/>
    </reaction>
</comment>
<dbReference type="InterPro" id="IPR050571">
    <property type="entry name" value="Class-IV_PLP-Dep_Aminotrnsfr"/>
</dbReference>
<evidence type="ECO:0000256" key="10">
    <source>
        <dbReference type="ARBA" id="ARBA00022898"/>
    </source>
</evidence>
<evidence type="ECO:0000256" key="1">
    <source>
        <dbReference type="ARBA" id="ARBA00001933"/>
    </source>
</evidence>
<evidence type="ECO:0000256" key="8">
    <source>
        <dbReference type="ARBA" id="ARBA00022605"/>
    </source>
</evidence>
<dbReference type="InterPro" id="IPR036038">
    <property type="entry name" value="Aminotransferase-like"/>
</dbReference>
<dbReference type="PANTHER" id="PTHR42743:SF4">
    <property type="entry name" value="BRANCHED-CHAIN-AMINO-ACID AMINOTRANSFERASE-RELATED"/>
    <property type="match status" value="1"/>
</dbReference>
<evidence type="ECO:0000256" key="9">
    <source>
        <dbReference type="ARBA" id="ARBA00022679"/>
    </source>
</evidence>
<organism evidence="18 19">
    <name type="scientific">Sutcliffiella rhizosphaerae</name>
    <dbReference type="NCBI Taxonomy" id="2880967"/>
    <lineage>
        <taxon>Bacteria</taxon>
        <taxon>Bacillati</taxon>
        <taxon>Bacillota</taxon>
        <taxon>Bacilli</taxon>
        <taxon>Bacillales</taxon>
        <taxon>Bacillaceae</taxon>
        <taxon>Sutcliffiella</taxon>
    </lineage>
</organism>
<keyword evidence="19" id="KW-1185">Reference proteome</keyword>
<comment type="cofactor">
    <cofactor evidence="1 16">
        <name>pyridoxal 5'-phosphate</name>
        <dbReference type="ChEBI" id="CHEBI:597326"/>
    </cofactor>
</comment>
<evidence type="ECO:0000256" key="2">
    <source>
        <dbReference type="ARBA" id="ARBA00003109"/>
    </source>
</evidence>
<comment type="pathway">
    <text evidence="3 17">Amino-acid biosynthesis; L-isoleucine biosynthesis; L-isoleucine from 2-oxobutanoate: step 4/4.</text>
</comment>
<comment type="catalytic activity">
    <reaction evidence="13 17">
        <text>L-isoleucine + 2-oxoglutarate = (S)-3-methyl-2-oxopentanoate + L-glutamate</text>
        <dbReference type="Rhea" id="RHEA:24801"/>
        <dbReference type="ChEBI" id="CHEBI:16810"/>
        <dbReference type="ChEBI" id="CHEBI:29985"/>
        <dbReference type="ChEBI" id="CHEBI:35146"/>
        <dbReference type="ChEBI" id="CHEBI:58045"/>
        <dbReference type="EC" id="2.6.1.42"/>
    </reaction>
</comment>
<evidence type="ECO:0000313" key="19">
    <source>
        <dbReference type="Proteomes" id="UP000789833"/>
    </source>
</evidence>
<evidence type="ECO:0000256" key="3">
    <source>
        <dbReference type="ARBA" id="ARBA00004824"/>
    </source>
</evidence>
<dbReference type="RefSeq" id="WP_230501229.1">
    <property type="nucleotide sequence ID" value="NZ_CAKJTJ010000009.1"/>
</dbReference>
<comment type="pathway">
    <text evidence="4 17">Amino-acid biosynthesis; L-valine biosynthesis; L-valine from pyruvate: step 4/4.</text>
</comment>
<dbReference type="InterPro" id="IPR018300">
    <property type="entry name" value="Aminotrans_IV_CS"/>
</dbReference>
<evidence type="ECO:0000256" key="16">
    <source>
        <dbReference type="RuleBase" id="RU004516"/>
    </source>
</evidence>
<dbReference type="Gene3D" id="3.30.470.10">
    <property type="match status" value="1"/>
</dbReference>
<evidence type="ECO:0000256" key="7">
    <source>
        <dbReference type="ARBA" id="ARBA00022576"/>
    </source>
</evidence>
<evidence type="ECO:0000256" key="15">
    <source>
        <dbReference type="RuleBase" id="RU004106"/>
    </source>
</evidence>
<evidence type="ECO:0000256" key="6">
    <source>
        <dbReference type="ARBA" id="ARBA00009320"/>
    </source>
</evidence>
<keyword evidence="10 16" id="KW-0663">Pyridoxal phosphate</keyword>
<dbReference type="PROSITE" id="PS00770">
    <property type="entry name" value="AA_TRANSFER_CLASS_4"/>
    <property type="match status" value="1"/>
</dbReference>
<evidence type="ECO:0000256" key="12">
    <source>
        <dbReference type="ARBA" id="ARBA00048212"/>
    </source>
</evidence>
<keyword evidence="11 17" id="KW-0100">Branched-chain amino acid biosynthesis</keyword>
<dbReference type="SUPFAM" id="SSF56752">
    <property type="entry name" value="D-aminoacid aminotransferase-like PLP-dependent enzymes"/>
    <property type="match status" value="1"/>
</dbReference>
<evidence type="ECO:0000256" key="14">
    <source>
        <dbReference type="ARBA" id="ARBA00049229"/>
    </source>
</evidence>
<protein>
    <recommendedName>
        <fullName evidence="17">Branched-chain-amino-acid aminotransferase</fullName>
        <shortName evidence="17">BCAT</shortName>
        <ecNumber evidence="17">2.6.1.42</ecNumber>
    </recommendedName>
</protein>
<comment type="similarity">
    <text evidence="6 15">Belongs to the class-IV pyridoxal-phosphate-dependent aminotransferase family.</text>
</comment>
<dbReference type="EMBL" id="CAKJTJ010000009">
    <property type="protein sequence ID" value="CAG9621338.1"/>
    <property type="molecule type" value="Genomic_DNA"/>
</dbReference>
<comment type="function">
    <text evidence="2 17">Acts on leucine, isoleucine and valine.</text>
</comment>
<dbReference type="Pfam" id="PF01063">
    <property type="entry name" value="Aminotran_4"/>
    <property type="match status" value="1"/>
</dbReference>
<evidence type="ECO:0000256" key="13">
    <source>
        <dbReference type="ARBA" id="ARBA00048798"/>
    </source>
</evidence>
<proteinExistence type="inferred from homology"/>
<dbReference type="Proteomes" id="UP000789833">
    <property type="component" value="Unassembled WGS sequence"/>
</dbReference>
<dbReference type="NCBIfam" id="TIGR01122">
    <property type="entry name" value="ilvE_I"/>
    <property type="match status" value="1"/>
</dbReference>
<evidence type="ECO:0000313" key="18">
    <source>
        <dbReference type="EMBL" id="CAG9621338.1"/>
    </source>
</evidence>
<evidence type="ECO:0000256" key="11">
    <source>
        <dbReference type="ARBA" id="ARBA00023304"/>
    </source>
</evidence>
<sequence length="302" mass="34133">MEYAYFDGRFIPITDAVISVKNKTFNYGLGALEGIRGYWNQEDQNLYLFRLEDHFQRLLNSCKVLFITIPYTVKELCEITVELMKKNNVKRDIYIRPIAFINLPSLRPNLYKTEYGLTIFIEEVGYVEKPTVNAMISSWLRIDNSTIPPTVKSIAGYLNSALAYSQAVAQGQDEAIFVTREGNISEASTNNIFIVKQGDIITPPLSDSILEGITRNTIMQIAKQVNGHNVKVRSIPKSEIYFAEEVFMTGTAVEVLPVSAIDKRQIGNGNSGPITSMLQKKYLQIVRGEDKKYESFLTAVYP</sequence>